<dbReference type="Proteomes" id="UP000314294">
    <property type="component" value="Unassembled WGS sequence"/>
</dbReference>
<organism evidence="2 3">
    <name type="scientific">Liparis tanakae</name>
    <name type="common">Tanaka's snailfish</name>
    <dbReference type="NCBI Taxonomy" id="230148"/>
    <lineage>
        <taxon>Eukaryota</taxon>
        <taxon>Metazoa</taxon>
        <taxon>Chordata</taxon>
        <taxon>Craniata</taxon>
        <taxon>Vertebrata</taxon>
        <taxon>Euteleostomi</taxon>
        <taxon>Actinopterygii</taxon>
        <taxon>Neopterygii</taxon>
        <taxon>Teleostei</taxon>
        <taxon>Neoteleostei</taxon>
        <taxon>Acanthomorphata</taxon>
        <taxon>Eupercaria</taxon>
        <taxon>Perciformes</taxon>
        <taxon>Cottioidei</taxon>
        <taxon>Cottales</taxon>
        <taxon>Liparidae</taxon>
        <taxon>Liparis</taxon>
    </lineage>
</organism>
<dbReference type="AlphaFoldDB" id="A0A4Z2F313"/>
<comment type="caution">
    <text evidence="2">The sequence shown here is derived from an EMBL/GenBank/DDBJ whole genome shotgun (WGS) entry which is preliminary data.</text>
</comment>
<evidence type="ECO:0000256" key="1">
    <source>
        <dbReference type="SAM" id="MobiDB-lite"/>
    </source>
</evidence>
<dbReference type="EMBL" id="SRLO01001739">
    <property type="protein sequence ID" value="TNN35616.1"/>
    <property type="molecule type" value="Genomic_DNA"/>
</dbReference>
<accession>A0A4Z2F313</accession>
<sequence>MSSGRCRWMSAQNASPSLKDVVMLPSHRTRHHCCSAFTADIPPPPPGALDPDTDPRVSCSAPPPPAPPAPQQQTPQSFRSSSDTLDPGNERRRDAARACACKLNPEKM</sequence>
<keyword evidence="3" id="KW-1185">Reference proteome</keyword>
<evidence type="ECO:0000313" key="2">
    <source>
        <dbReference type="EMBL" id="TNN35616.1"/>
    </source>
</evidence>
<gene>
    <name evidence="2" type="ORF">EYF80_054220</name>
</gene>
<proteinExistence type="predicted"/>
<protein>
    <submittedName>
        <fullName evidence="2">Uncharacterized protein</fullName>
    </submittedName>
</protein>
<evidence type="ECO:0000313" key="3">
    <source>
        <dbReference type="Proteomes" id="UP000314294"/>
    </source>
</evidence>
<reference evidence="2 3" key="1">
    <citation type="submission" date="2019-03" db="EMBL/GenBank/DDBJ databases">
        <title>First draft genome of Liparis tanakae, snailfish: a comprehensive survey of snailfish specific genes.</title>
        <authorList>
            <person name="Kim W."/>
            <person name="Song I."/>
            <person name="Jeong J.-H."/>
            <person name="Kim D."/>
            <person name="Kim S."/>
            <person name="Ryu S."/>
            <person name="Song J.Y."/>
            <person name="Lee S.K."/>
        </authorList>
    </citation>
    <scope>NUCLEOTIDE SEQUENCE [LARGE SCALE GENOMIC DNA]</scope>
    <source>
        <tissue evidence="2">Muscle</tissue>
    </source>
</reference>
<feature type="compositionally biased region" description="Pro residues" evidence="1">
    <location>
        <begin position="61"/>
        <end position="70"/>
    </location>
</feature>
<name>A0A4Z2F313_9TELE</name>
<feature type="region of interest" description="Disordered" evidence="1">
    <location>
        <begin position="36"/>
        <end position="108"/>
    </location>
</feature>